<keyword evidence="2" id="KW-1185">Reference proteome</keyword>
<dbReference type="Proteomes" id="UP000253729">
    <property type="component" value="Unassembled WGS sequence"/>
</dbReference>
<sequence>MSEPPPPYFQSWFMHGTSCEDLRQHLPCISGGLPQGSGKHAVSFDQPVPMLEFAADNPYHLVPQPIHDSTQAHEDKLIPKEDNDANHTKSEALCRKSSCFQAQTRNGQAKYAATRSQNLCLPCPLSELTTGMLHIPVRNMYAFRERFKLCQGPLMAREIVQGHLSNRRGKLAAGGRFDYLRLIYLAIVTPASHLAKKAGM</sequence>
<dbReference type="RefSeq" id="XP_026619749.1">
    <property type="nucleotide sequence ID" value="XM_026772641.1"/>
</dbReference>
<dbReference type="GeneID" id="38140997"/>
<name>A0A3F3PIN0_9EURO</name>
<dbReference type="EMBL" id="KZ852122">
    <property type="protein sequence ID" value="RDH26727.1"/>
    <property type="molecule type" value="Genomic_DNA"/>
</dbReference>
<gene>
    <name evidence="1" type="ORF">BDQ94DRAFT_176202</name>
</gene>
<reference evidence="1 2" key="1">
    <citation type="submission" date="2018-07" db="EMBL/GenBank/DDBJ databases">
        <title>The genomes of Aspergillus section Nigri reveals drivers in fungal speciation.</title>
        <authorList>
            <consortium name="DOE Joint Genome Institute"/>
            <person name="Vesth T.C."/>
            <person name="Nybo J."/>
            <person name="Theobald S."/>
            <person name="Brandl J."/>
            <person name="Frisvad J.C."/>
            <person name="Nielsen K.F."/>
            <person name="Lyhne E.K."/>
            <person name="Kogle M.E."/>
            <person name="Kuo A."/>
            <person name="Riley R."/>
            <person name="Clum A."/>
            <person name="Nolan M."/>
            <person name="Lipzen A."/>
            <person name="Salamov A."/>
            <person name="Henrissat B."/>
            <person name="Wiebenga A."/>
            <person name="De vries R.P."/>
            <person name="Grigoriev I.V."/>
            <person name="Mortensen U.H."/>
            <person name="Andersen M.R."/>
            <person name="Baker S.E."/>
        </authorList>
    </citation>
    <scope>NUCLEOTIDE SEQUENCE [LARGE SCALE GENOMIC DNA]</scope>
    <source>
        <strain evidence="1 2">CBS 139.54b</strain>
    </source>
</reference>
<proteinExistence type="predicted"/>
<evidence type="ECO:0000313" key="1">
    <source>
        <dbReference type="EMBL" id="RDH26727.1"/>
    </source>
</evidence>
<organism evidence="1 2">
    <name type="scientific">Aspergillus welwitschiae</name>
    <dbReference type="NCBI Taxonomy" id="1341132"/>
    <lineage>
        <taxon>Eukaryota</taxon>
        <taxon>Fungi</taxon>
        <taxon>Dikarya</taxon>
        <taxon>Ascomycota</taxon>
        <taxon>Pezizomycotina</taxon>
        <taxon>Eurotiomycetes</taxon>
        <taxon>Eurotiomycetidae</taxon>
        <taxon>Eurotiales</taxon>
        <taxon>Aspergillaceae</taxon>
        <taxon>Aspergillus</taxon>
        <taxon>Aspergillus subgen. Circumdati</taxon>
    </lineage>
</organism>
<accession>A0A3F3PIN0</accession>
<dbReference type="AlphaFoldDB" id="A0A3F3PIN0"/>
<protein>
    <submittedName>
        <fullName evidence="1">Uncharacterized protein</fullName>
    </submittedName>
</protein>
<evidence type="ECO:0000313" key="2">
    <source>
        <dbReference type="Proteomes" id="UP000253729"/>
    </source>
</evidence>